<dbReference type="RefSeq" id="XP_045565637.1">
    <property type="nucleotide sequence ID" value="XM_045709681.1"/>
</dbReference>
<dbReference type="SUPFAM" id="SSF47473">
    <property type="entry name" value="EF-hand"/>
    <property type="match status" value="1"/>
</dbReference>
<dbReference type="PANTHER" id="PTHR18905">
    <property type="entry name" value="NINEIN"/>
    <property type="match status" value="1"/>
</dbReference>
<dbReference type="PANTHER" id="PTHR18905:SF11">
    <property type="entry name" value="NINEIN"/>
    <property type="match status" value="1"/>
</dbReference>
<feature type="coiled-coil region" evidence="5">
    <location>
        <begin position="1072"/>
        <end position="1245"/>
    </location>
</feature>
<comment type="subcellular location">
    <subcellularLocation>
        <location evidence="1">Cytoplasm</location>
        <location evidence="1">Cytoskeleton</location>
        <location evidence="1">Microtubule organizing center</location>
        <location evidence="1">Centrosome</location>
    </subcellularLocation>
</comment>
<sequence length="2438" mass="280744">MDDGQQDQYEERLKEVFGSFDTSGAGSLCPEELSDLCQALHLEDSTPALLHALLQNQDRLTGRVGFDQFKNALILVLSTSIAATPEPSKEAAPASLSPDSTVQAKFVRGSKRYGRHSTPEFIDTITDFSEVVSSNATGQHPEGHEDSTGPRKREHWNAHESGTEEYEAEGQLHLWNPDEPSTPRGSITPLSDHLEERLREACEELAMPWDGCASHHELLALCDHLGLEVTEDVLQVLSGDEIMSVQAFTSWVLNHAKPPTPSASTPYRQLKRLHSSQPFDETGRRTSAMRSTIEMRLFSTLDDGTGSAPAEDILDAWMEEGIENSPEILQALDFNLEGKVNLSELTVALENELLMTKNGIHQAALASFKAEIRFLLERVDRELREKEKTRSDLDKAEKLKTQLATEVDEHHSAIERMNDLNLRKLEQEHREKLVSVRSELIKEMDQIQQQTGLQREKLETEMEKLRDDETFLRDHLSLTVKESRRLEMELLDSTEKLVEAENQVSKLQRNLDNILKEKFGDLDLGSAEFFLQEESLRRLRSNYEGQCRELQDRIDELQAELQEYHNLGRTSQPCLKPSLSEDLESKSPGMESDPVSPGLGSEEGQPLFNMSLEAEMMLERLKEKHLLEMNDLQAQLESKVSEFDQKVEEQKADLEAQKVALSLQHLEEIQALRGEMSVIQNRALELQAQLENAEEERAGLEQRQAGVKEELEHQDEEVSSLRQELLESRIQVSDLEEQLKVLEAQQVKAELGLDTEMQELRKLHALELNKLDVQHDNILQVRLEEEKRKLQEERERVERGRLEEWEREKMELQQSHEEAMKARIEEVSLKFQAEREELEMRLTEEWEREKAQLDEQSNESLQTVLEEEMLRLVKEQEGREIRLTEQWELEQVQLKECLEETLLTRLAEEKLEQQEQQEEAERRLREDWDRERLQLEEDYEGMLQEQLQEDRERLAGEKEEMEKRLEQMMEEEKERLEEAHRQAVQELSAKHSEEREQLSGLLDKLREDIAEERKELESHFSQKIREVEARFSGDQDAVAERFQTDVSNLEKHYQSELKALTDSHAEQKTKWDAENEEALQKVEEQRRVLQETREQEQETITHDLVKERELLESVHKEEIDALVAKNQELQKELESFISLAQTKEIELSRQLNDLHNRLQENLDTKDELLANSEKKAQEIELLLNQAVEDFKQERAELQGNLSELEVRHSLAEKQLEERSELLTEHDNQKLKIKELEKLLRQVAVDFQFERLELQENISDLELKLKESRPSSDQQDNEKGELLVERDQLSIRIQEIENELNQLLDSADITGGKEMEESNEVNVSPLGEVHLEAEALEEQVCSENITVSDETCDNVVPEDCEGLDVEYLFPTEQGPNDEVEIITESPHEMEISENIIAEVCDQEITVTSDNLNVLVEVSETCGEQGQDDEVKMIPETPNRLEECLEDTITLHLDGECDEETTVDDGQDPVVESDAVEEQAQDDNASEGGMNAETSEDIEVCPENIISVEACNGEVAAIPEECQDLVEESQSSESQCQAEDNMDEDTNDDIVALSIPEEQPQSDDIDGDLCPSEMKCEVSSPDKIGQNDASVQETVFDDKPEEEELQDDLFNEEVKSYVSLVVSSALEEIGHDTDDTKVACLFEETQDLEKKPVELIPQLQQKCEEAVKERDAYIREILELHEQVSQLKSEASLLAQLQSQYDTATEENLALQQKISELQQKADALESLLAENDQQALEENSTLKAQANEIKVTSSDMTSLQIRYEECICENAKLEEQNCRLEKRVVGLESKMHIIQDFQDQQVALVDEITRMREENCKLTELVSELERQDEILMALQLEAESEEDATTEQEQESFLDLNSQLEAKIQAVSELEDCCTEFEKQNANLRRALTDLQDKSLKMHERMQTHRNEAGRLAEENLLLRHKISVLKEEDLRETREETLLKLEHFRKEKISAQKKAESFKRQISELRLRSQQLEDENGLLSEKNAQNAAGVEGLSQQLGELLRQSERQEVVRDQQHFVPEDNRTKMAVCASALEAELTNAVEGTVLLEEGKAQLVLQINTLRDKVAKMGAVECQLTLLLQEHKALEKQTQGLRNQLAKSQERTHVLDESLQSVNLQSARLKSDLRVSQQEKDALKQEVMSLHKQLQNANDKNQVLEMALHSSGYQSQHKKLYQDELARLVEQEQLLLRQENERLTMELHNTKDDLHHSRDKTRQLEAAILTVKQQKPQGQSSVVKTVEQEKTALKRELDIMHQELLSAQNKVCEVQRELESLRQENEGLKTQQTQLQARLLEALQVQLVGLLPTSPRRMPGERREQHRRDDLNPENIQNERTMMMMMKMEERMREIELSLHNVKLLLKEKVCQLKDQLHKNGKADSLIKDLYVENGQLLKALEMTERRQKVAEKKNYLLEEKIFSLNKIVRDLSPSPLTPMPYHFTCS</sequence>
<feature type="compositionally biased region" description="Acidic residues" evidence="6">
    <location>
        <begin position="1472"/>
        <end position="1483"/>
    </location>
</feature>
<dbReference type="Gene3D" id="1.10.238.10">
    <property type="entry name" value="EF-hand"/>
    <property type="match status" value="1"/>
</dbReference>
<evidence type="ECO:0000313" key="8">
    <source>
        <dbReference type="Proteomes" id="UP001652741"/>
    </source>
</evidence>
<dbReference type="InterPro" id="IPR011992">
    <property type="entry name" value="EF-hand-dom_pair"/>
</dbReference>
<protein>
    <submittedName>
        <fullName evidence="9">Ninein isoform X1</fullName>
    </submittedName>
</protein>
<feature type="coiled-coil region" evidence="5">
    <location>
        <begin position="430"/>
        <end position="567"/>
    </location>
</feature>
<dbReference type="GeneID" id="106601539"/>
<keyword evidence="3" id="KW-0597">Phosphoprotein</keyword>
<feature type="region of interest" description="Disordered" evidence="6">
    <location>
        <begin position="1522"/>
        <end position="1541"/>
    </location>
</feature>
<name>A0ABM3E3K7_SALSA</name>
<accession>A0ABM3E3K7</accession>
<feature type="region of interest" description="Disordered" evidence="6">
    <location>
        <begin position="1472"/>
        <end position="1491"/>
    </location>
</feature>
<gene>
    <name evidence="9" type="primary">nin</name>
</gene>
<feature type="coiled-coil region" evidence="5">
    <location>
        <begin position="903"/>
        <end position="1022"/>
    </location>
</feature>
<reference evidence="9" key="1">
    <citation type="submission" date="2025-08" db="UniProtKB">
        <authorList>
            <consortium name="RefSeq"/>
        </authorList>
    </citation>
    <scope>IDENTIFICATION</scope>
</reference>
<feature type="coiled-coil region" evidence="5">
    <location>
        <begin position="1654"/>
        <end position="1894"/>
    </location>
</feature>
<feature type="coiled-coil region" evidence="5">
    <location>
        <begin position="365"/>
        <end position="406"/>
    </location>
</feature>
<feature type="region of interest" description="Disordered" evidence="6">
    <location>
        <begin position="2304"/>
        <end position="2325"/>
    </location>
</feature>
<feature type="compositionally biased region" description="Basic and acidic residues" evidence="6">
    <location>
        <begin position="2309"/>
        <end position="2322"/>
    </location>
</feature>
<organism evidence="8 9">
    <name type="scientific">Salmo salar</name>
    <name type="common">Atlantic salmon</name>
    <dbReference type="NCBI Taxonomy" id="8030"/>
    <lineage>
        <taxon>Eukaryota</taxon>
        <taxon>Metazoa</taxon>
        <taxon>Chordata</taxon>
        <taxon>Craniata</taxon>
        <taxon>Vertebrata</taxon>
        <taxon>Euteleostomi</taxon>
        <taxon>Actinopterygii</taxon>
        <taxon>Neopterygii</taxon>
        <taxon>Teleostei</taxon>
        <taxon>Protacanthopterygii</taxon>
        <taxon>Salmoniformes</taxon>
        <taxon>Salmonidae</taxon>
        <taxon>Salmoninae</taxon>
        <taxon>Salmo</taxon>
    </lineage>
</organism>
<evidence type="ECO:0000256" key="3">
    <source>
        <dbReference type="ARBA" id="ARBA00022553"/>
    </source>
</evidence>
<dbReference type="InterPro" id="IPR002048">
    <property type="entry name" value="EF_hand_dom"/>
</dbReference>
<feature type="compositionally biased region" description="Low complexity" evidence="6">
    <location>
        <begin position="1526"/>
        <end position="1537"/>
    </location>
</feature>
<feature type="coiled-coil region" evidence="5">
    <location>
        <begin position="776"/>
        <end position="841"/>
    </location>
</feature>
<evidence type="ECO:0000259" key="7">
    <source>
        <dbReference type="PROSITE" id="PS50222"/>
    </source>
</evidence>
<dbReference type="PROSITE" id="PS50222">
    <property type="entry name" value="EF_HAND_2"/>
    <property type="match status" value="1"/>
</dbReference>
<feature type="coiled-coil region" evidence="5">
    <location>
        <begin position="2234"/>
        <end position="2289"/>
    </location>
</feature>
<evidence type="ECO:0000256" key="4">
    <source>
        <dbReference type="ARBA" id="ARBA00023212"/>
    </source>
</evidence>
<evidence type="ECO:0000256" key="2">
    <source>
        <dbReference type="ARBA" id="ARBA00022490"/>
    </source>
</evidence>
<keyword evidence="8" id="KW-1185">Reference proteome</keyword>
<feature type="coiled-coil region" evidence="5">
    <location>
        <begin position="622"/>
        <end position="752"/>
    </location>
</feature>
<keyword evidence="4" id="KW-0206">Cytoskeleton</keyword>
<feature type="domain" description="EF-hand" evidence="7">
    <location>
        <begin position="8"/>
        <end position="43"/>
    </location>
</feature>
<feature type="coiled-coil region" evidence="5">
    <location>
        <begin position="1928"/>
        <end position="1983"/>
    </location>
</feature>
<evidence type="ECO:0000256" key="5">
    <source>
        <dbReference type="SAM" id="Coils"/>
    </source>
</evidence>
<keyword evidence="5" id="KW-0175">Coiled coil</keyword>
<feature type="coiled-coil region" evidence="5">
    <location>
        <begin position="2075"/>
        <end position="2192"/>
    </location>
</feature>
<evidence type="ECO:0000256" key="1">
    <source>
        <dbReference type="ARBA" id="ARBA00004300"/>
    </source>
</evidence>
<proteinExistence type="predicted"/>
<evidence type="ECO:0000313" key="9">
    <source>
        <dbReference type="RefSeq" id="XP_045565637.1"/>
    </source>
</evidence>
<dbReference type="Proteomes" id="UP001652741">
    <property type="component" value="Chromosome ssa01"/>
</dbReference>
<feature type="compositionally biased region" description="Basic and acidic residues" evidence="6">
    <location>
        <begin position="141"/>
        <end position="162"/>
    </location>
</feature>
<feature type="region of interest" description="Disordered" evidence="6">
    <location>
        <begin position="134"/>
        <end position="167"/>
    </location>
</feature>
<evidence type="ECO:0000256" key="6">
    <source>
        <dbReference type="SAM" id="MobiDB-lite"/>
    </source>
</evidence>
<keyword evidence="2" id="KW-0963">Cytoplasm</keyword>
<feature type="region of interest" description="Disordered" evidence="6">
    <location>
        <begin position="568"/>
        <end position="604"/>
    </location>
</feature>
<feature type="coiled-coil region" evidence="5">
    <location>
        <begin position="1278"/>
        <end position="1305"/>
    </location>
</feature>